<evidence type="ECO:0000313" key="1">
    <source>
        <dbReference type="EMBL" id="OGI66056.1"/>
    </source>
</evidence>
<name>A0A1F6V959_9PROT</name>
<dbReference type="PROSITE" id="PS00141">
    <property type="entry name" value="ASP_PROTEASE"/>
    <property type="match status" value="1"/>
</dbReference>
<dbReference type="Proteomes" id="UP000179076">
    <property type="component" value="Unassembled WGS sequence"/>
</dbReference>
<proteinExistence type="predicted"/>
<dbReference type="CDD" id="cd05483">
    <property type="entry name" value="retropepsin_like_bacteria"/>
    <property type="match status" value="1"/>
</dbReference>
<dbReference type="NCBIfam" id="TIGR02281">
    <property type="entry name" value="clan_AA_DTGA"/>
    <property type="match status" value="1"/>
</dbReference>
<dbReference type="AlphaFoldDB" id="A0A1F6V959"/>
<accession>A0A1F6V959</accession>
<sequence length="213" mass="22849">MKRILAAILLAIYGGAIHAVDEITLQALFKDKAIFIIDGSRRVLSTGETSKEGVRLIATDTAAEEAQVEMDGKREIVKLGIVMSGFQPAKQASITLWAGSGGHFYADGSINGLAVRFLVDTGATIVALSGAEAARLGIDYRKKGRPGYANTASGVVRSYSLKLDKVEVGSITLYNVDAGIIEGAFPREPLLGMSFLGQLDMRREGERMELTQR</sequence>
<evidence type="ECO:0000313" key="2">
    <source>
        <dbReference type="Proteomes" id="UP000179076"/>
    </source>
</evidence>
<comment type="caution">
    <text evidence="1">The sequence shown here is derived from an EMBL/GenBank/DDBJ whole genome shotgun (WGS) entry which is preliminary data.</text>
</comment>
<dbReference type="EMBL" id="MFSP01000096">
    <property type="protein sequence ID" value="OGI66056.1"/>
    <property type="molecule type" value="Genomic_DNA"/>
</dbReference>
<protein>
    <recommendedName>
        <fullName evidence="3">Aspartyl protease</fullName>
    </recommendedName>
</protein>
<dbReference type="Gene3D" id="2.40.70.10">
    <property type="entry name" value="Acid Proteases"/>
    <property type="match status" value="1"/>
</dbReference>
<evidence type="ECO:0008006" key="3">
    <source>
        <dbReference type="Google" id="ProtNLM"/>
    </source>
</evidence>
<dbReference type="InterPro" id="IPR021109">
    <property type="entry name" value="Peptidase_aspartic_dom_sf"/>
</dbReference>
<dbReference type="InterPro" id="IPR001969">
    <property type="entry name" value="Aspartic_peptidase_AS"/>
</dbReference>
<dbReference type="InterPro" id="IPR011969">
    <property type="entry name" value="Clan_AA_Asp_peptidase_C"/>
</dbReference>
<gene>
    <name evidence="1" type="ORF">A2W18_07995</name>
</gene>
<dbReference type="InterPro" id="IPR034122">
    <property type="entry name" value="Retropepsin-like_bacterial"/>
</dbReference>
<dbReference type="GO" id="GO:0006508">
    <property type="term" value="P:proteolysis"/>
    <property type="evidence" value="ECO:0007669"/>
    <property type="project" value="InterPro"/>
</dbReference>
<reference evidence="1 2" key="1">
    <citation type="journal article" date="2016" name="Nat. Commun.">
        <title>Thousands of microbial genomes shed light on interconnected biogeochemical processes in an aquifer system.</title>
        <authorList>
            <person name="Anantharaman K."/>
            <person name="Brown C.T."/>
            <person name="Hug L.A."/>
            <person name="Sharon I."/>
            <person name="Castelle C.J."/>
            <person name="Probst A.J."/>
            <person name="Thomas B.C."/>
            <person name="Singh A."/>
            <person name="Wilkins M.J."/>
            <person name="Karaoz U."/>
            <person name="Brodie E.L."/>
            <person name="Williams K.H."/>
            <person name="Hubbard S.S."/>
            <person name="Banfield J.F."/>
        </authorList>
    </citation>
    <scope>NUCLEOTIDE SEQUENCE [LARGE SCALE GENOMIC DNA]</scope>
</reference>
<dbReference type="Pfam" id="PF13975">
    <property type="entry name" value="gag-asp_proteas"/>
    <property type="match status" value="1"/>
</dbReference>
<dbReference type="SUPFAM" id="SSF50630">
    <property type="entry name" value="Acid proteases"/>
    <property type="match status" value="1"/>
</dbReference>
<dbReference type="GO" id="GO:0004190">
    <property type="term" value="F:aspartic-type endopeptidase activity"/>
    <property type="evidence" value="ECO:0007669"/>
    <property type="project" value="InterPro"/>
</dbReference>
<organism evidence="1 2">
    <name type="scientific">Candidatus Muproteobacteria bacterium RBG_16_60_9</name>
    <dbReference type="NCBI Taxonomy" id="1817755"/>
    <lineage>
        <taxon>Bacteria</taxon>
        <taxon>Pseudomonadati</taxon>
        <taxon>Pseudomonadota</taxon>
        <taxon>Candidatus Muproteobacteria</taxon>
    </lineage>
</organism>